<keyword evidence="1" id="KW-0479">Metal-binding</keyword>
<gene>
    <name evidence="6" type="ORF">SFRICE_019991</name>
</gene>
<name>A0A2H1V9S6_SPOFR</name>
<evidence type="ECO:0000259" key="5">
    <source>
        <dbReference type="Pfam" id="PF04500"/>
    </source>
</evidence>
<dbReference type="AlphaFoldDB" id="A0A2H1V9S6"/>
<protein>
    <submittedName>
        <fullName evidence="6">SFRICE_019991</fullName>
    </submittedName>
</protein>
<feature type="compositionally biased region" description="Basic residues" evidence="4">
    <location>
        <begin position="1"/>
        <end position="10"/>
    </location>
</feature>
<dbReference type="Gene3D" id="2.20.25.240">
    <property type="match status" value="1"/>
</dbReference>
<sequence length="85" mass="9659">MSRRSFRKSCGKSSKTSPSSVLDPVFSTTLSGNPVINIGRYRYNKATSCRGRKVRWYCNRAPAGCRAAIFTFDNVIVDHRHEHNH</sequence>
<dbReference type="InterPro" id="IPR007588">
    <property type="entry name" value="Znf_FLYWCH"/>
</dbReference>
<organism evidence="6">
    <name type="scientific">Spodoptera frugiperda</name>
    <name type="common">Fall armyworm</name>
    <dbReference type="NCBI Taxonomy" id="7108"/>
    <lineage>
        <taxon>Eukaryota</taxon>
        <taxon>Metazoa</taxon>
        <taxon>Ecdysozoa</taxon>
        <taxon>Arthropoda</taxon>
        <taxon>Hexapoda</taxon>
        <taxon>Insecta</taxon>
        <taxon>Pterygota</taxon>
        <taxon>Neoptera</taxon>
        <taxon>Endopterygota</taxon>
        <taxon>Lepidoptera</taxon>
        <taxon>Glossata</taxon>
        <taxon>Ditrysia</taxon>
        <taxon>Noctuoidea</taxon>
        <taxon>Noctuidae</taxon>
        <taxon>Amphipyrinae</taxon>
        <taxon>Spodoptera</taxon>
    </lineage>
</organism>
<dbReference type="GO" id="GO:0008270">
    <property type="term" value="F:zinc ion binding"/>
    <property type="evidence" value="ECO:0007669"/>
    <property type="project" value="UniProtKB-KW"/>
</dbReference>
<feature type="region of interest" description="Disordered" evidence="4">
    <location>
        <begin position="1"/>
        <end position="23"/>
    </location>
</feature>
<feature type="compositionally biased region" description="Low complexity" evidence="4">
    <location>
        <begin position="11"/>
        <end position="20"/>
    </location>
</feature>
<reference evidence="6" key="1">
    <citation type="submission" date="2016-07" db="EMBL/GenBank/DDBJ databases">
        <authorList>
            <person name="Bretaudeau A."/>
        </authorList>
    </citation>
    <scope>NUCLEOTIDE SEQUENCE</scope>
    <source>
        <strain evidence="6">Rice</strain>
        <tissue evidence="6">Whole body</tissue>
    </source>
</reference>
<proteinExistence type="predicted"/>
<evidence type="ECO:0000256" key="4">
    <source>
        <dbReference type="SAM" id="MobiDB-lite"/>
    </source>
</evidence>
<evidence type="ECO:0000256" key="3">
    <source>
        <dbReference type="ARBA" id="ARBA00022833"/>
    </source>
</evidence>
<evidence type="ECO:0000256" key="2">
    <source>
        <dbReference type="ARBA" id="ARBA00022771"/>
    </source>
</evidence>
<keyword evidence="3" id="KW-0862">Zinc</keyword>
<dbReference type="EMBL" id="ODYU01001423">
    <property type="protein sequence ID" value="SOQ37588.1"/>
    <property type="molecule type" value="Genomic_DNA"/>
</dbReference>
<evidence type="ECO:0000256" key="1">
    <source>
        <dbReference type="ARBA" id="ARBA00022723"/>
    </source>
</evidence>
<evidence type="ECO:0000313" key="6">
    <source>
        <dbReference type="EMBL" id="SOQ37588.1"/>
    </source>
</evidence>
<feature type="domain" description="FLYWCH-type" evidence="5">
    <location>
        <begin position="26"/>
        <end position="85"/>
    </location>
</feature>
<dbReference type="Pfam" id="PF04500">
    <property type="entry name" value="FLYWCH"/>
    <property type="match status" value="1"/>
</dbReference>
<keyword evidence="2" id="KW-0863">Zinc-finger</keyword>
<accession>A0A2H1V9S6</accession>